<dbReference type="InterPro" id="IPR000863">
    <property type="entry name" value="Sulfotransferase_dom"/>
</dbReference>
<evidence type="ECO:0000313" key="4">
    <source>
        <dbReference type="Proteomes" id="UP001158576"/>
    </source>
</evidence>
<keyword evidence="1" id="KW-0808">Transferase</keyword>
<dbReference type="Pfam" id="PF00685">
    <property type="entry name" value="Sulfotransfer_1"/>
    <property type="match status" value="1"/>
</dbReference>
<proteinExistence type="inferred from homology"/>
<dbReference type="Proteomes" id="UP001158576">
    <property type="component" value="Chromosome 2"/>
</dbReference>
<dbReference type="InterPro" id="IPR051135">
    <property type="entry name" value="Gal/GlcNAc/GalNAc_ST"/>
</dbReference>
<evidence type="ECO:0000259" key="2">
    <source>
        <dbReference type="Pfam" id="PF00685"/>
    </source>
</evidence>
<feature type="domain" description="Sulfotransferase" evidence="2">
    <location>
        <begin position="161"/>
        <end position="312"/>
    </location>
</feature>
<organism evidence="3 4">
    <name type="scientific">Oikopleura dioica</name>
    <name type="common">Tunicate</name>
    <dbReference type="NCBI Taxonomy" id="34765"/>
    <lineage>
        <taxon>Eukaryota</taxon>
        <taxon>Metazoa</taxon>
        <taxon>Chordata</taxon>
        <taxon>Tunicata</taxon>
        <taxon>Appendicularia</taxon>
        <taxon>Copelata</taxon>
        <taxon>Oikopleuridae</taxon>
        <taxon>Oikopleura</taxon>
    </lineage>
</organism>
<name>A0ABN7T2Y5_OIKDI</name>
<dbReference type="InterPro" id="IPR027417">
    <property type="entry name" value="P-loop_NTPase"/>
</dbReference>
<dbReference type="PANTHER" id="PTHR10704">
    <property type="entry name" value="CARBOHYDRATE SULFOTRANSFERASE"/>
    <property type="match status" value="1"/>
</dbReference>
<dbReference type="EC" id="2.8.2.-" evidence="1"/>
<reference evidence="3 4" key="1">
    <citation type="submission" date="2021-04" db="EMBL/GenBank/DDBJ databases">
        <authorList>
            <person name="Bliznina A."/>
        </authorList>
    </citation>
    <scope>NUCLEOTIDE SEQUENCE [LARGE SCALE GENOMIC DNA]</scope>
</reference>
<gene>
    <name evidence="3" type="ORF">OKIOD_LOCUS13627</name>
</gene>
<dbReference type="EMBL" id="OU015567">
    <property type="protein sequence ID" value="CAG5110463.1"/>
    <property type="molecule type" value="Genomic_DNA"/>
</dbReference>
<sequence length="331" mass="39330">MTLYRAGSTFTGELFNRNKDIFYHFEPFTLFEYDWTGKMNKTIEEKRFQLLESIFVDCKLPLFSDWKDYAENSTTVKNVCQTEDTCFWFNSRRFCAPPFCSKTYEDHICRKPCFPGPAKKADLAEKICINETKATAAKIIRVLDVQQFVDFFNRLDGKIEGKIVLLARDPRAMLESRKKLTWPASYWGTHEQQFFDQLEVECAKFAANKKNESKWKEMVKIIRYEDIAMDPIAVSKETYEFLDMEISEDVHEYLKAATEKDDSTKYSKDNEFLKAYSTKRNSKENLQKWRKTAAWDRVQKVQKICEEYMAVFGYKIFRNQEELKNEKINYF</sequence>
<comment type="similarity">
    <text evidence="1">Belongs to the sulfotransferase 1 family.</text>
</comment>
<keyword evidence="4" id="KW-1185">Reference proteome</keyword>
<evidence type="ECO:0000313" key="3">
    <source>
        <dbReference type="EMBL" id="CAG5110463.1"/>
    </source>
</evidence>
<dbReference type="SUPFAM" id="SSF52540">
    <property type="entry name" value="P-loop containing nucleoside triphosphate hydrolases"/>
    <property type="match status" value="1"/>
</dbReference>
<protein>
    <recommendedName>
        <fullName evidence="1">Sulfotransferase</fullName>
        <ecNumber evidence="1">2.8.2.-</ecNumber>
    </recommendedName>
</protein>
<accession>A0ABN7T2Y5</accession>
<evidence type="ECO:0000256" key="1">
    <source>
        <dbReference type="RuleBase" id="RU361155"/>
    </source>
</evidence>
<dbReference type="PANTHER" id="PTHR10704:SF71">
    <property type="entry name" value="CARBOHYDRATE SULFOTRANSFERASE 1-LIKE"/>
    <property type="match status" value="1"/>
</dbReference>
<dbReference type="Gene3D" id="3.40.50.300">
    <property type="entry name" value="P-loop containing nucleotide triphosphate hydrolases"/>
    <property type="match status" value="1"/>
</dbReference>